<reference evidence="1" key="1">
    <citation type="submission" date="2020-08" db="EMBL/GenBank/DDBJ databases">
        <title>Multicomponent nature underlies the extraordinary mechanical properties of spider dragline silk.</title>
        <authorList>
            <person name="Kono N."/>
            <person name="Nakamura H."/>
            <person name="Mori M."/>
            <person name="Yoshida Y."/>
            <person name="Ohtoshi R."/>
            <person name="Malay A.D."/>
            <person name="Moran D.A.P."/>
            <person name="Tomita M."/>
            <person name="Numata K."/>
            <person name="Arakawa K."/>
        </authorList>
    </citation>
    <scope>NUCLEOTIDE SEQUENCE</scope>
</reference>
<evidence type="ECO:0000313" key="1">
    <source>
        <dbReference type="EMBL" id="GFT16284.1"/>
    </source>
</evidence>
<sequence length="112" mass="12709">MCKYREEFSSLHSSSSKGFSIWYGGTIESTMNNDICLGMLKEFAELQSDVIFPQNGAPSHWSQMSNNFWMKSFEIGGLEEVVKFDGHHKPRYLQALKACILIAFGHVTVKIL</sequence>
<dbReference type="EMBL" id="BMAW01009900">
    <property type="protein sequence ID" value="GFT16284.1"/>
    <property type="molecule type" value="Genomic_DNA"/>
</dbReference>
<accession>A0A8X6TH56</accession>
<comment type="caution">
    <text evidence="1">The sequence shown here is derived from an EMBL/GenBank/DDBJ whole genome shotgun (WGS) entry which is preliminary data.</text>
</comment>
<gene>
    <name evidence="1" type="ORF">NPIL_664281</name>
</gene>
<dbReference type="AlphaFoldDB" id="A0A8X6TH56"/>
<name>A0A8X6TH56_NEPPI</name>
<keyword evidence="2" id="KW-1185">Reference proteome</keyword>
<protein>
    <submittedName>
        <fullName evidence="1">Uncharacterized protein</fullName>
    </submittedName>
</protein>
<proteinExistence type="predicted"/>
<organism evidence="1 2">
    <name type="scientific">Nephila pilipes</name>
    <name type="common">Giant wood spider</name>
    <name type="synonym">Nephila maculata</name>
    <dbReference type="NCBI Taxonomy" id="299642"/>
    <lineage>
        <taxon>Eukaryota</taxon>
        <taxon>Metazoa</taxon>
        <taxon>Ecdysozoa</taxon>
        <taxon>Arthropoda</taxon>
        <taxon>Chelicerata</taxon>
        <taxon>Arachnida</taxon>
        <taxon>Araneae</taxon>
        <taxon>Araneomorphae</taxon>
        <taxon>Entelegynae</taxon>
        <taxon>Araneoidea</taxon>
        <taxon>Nephilidae</taxon>
        <taxon>Nephila</taxon>
    </lineage>
</organism>
<evidence type="ECO:0000313" key="2">
    <source>
        <dbReference type="Proteomes" id="UP000887013"/>
    </source>
</evidence>
<dbReference type="Proteomes" id="UP000887013">
    <property type="component" value="Unassembled WGS sequence"/>
</dbReference>